<feature type="transmembrane region" description="Helical" evidence="1">
    <location>
        <begin position="12"/>
        <end position="38"/>
    </location>
</feature>
<proteinExistence type="predicted"/>
<keyword evidence="3" id="KW-1185">Reference proteome</keyword>
<name>A0ABW1A4R5_9ACTN</name>
<comment type="caution">
    <text evidence="2">The sequence shown here is derived from an EMBL/GenBank/DDBJ whole genome shotgun (WGS) entry which is preliminary data.</text>
</comment>
<keyword evidence="1" id="KW-0812">Transmembrane</keyword>
<evidence type="ECO:0000313" key="3">
    <source>
        <dbReference type="Proteomes" id="UP001596074"/>
    </source>
</evidence>
<organism evidence="2 3">
    <name type="scientific">Actinomadura rugatobispora</name>
    <dbReference type="NCBI Taxonomy" id="1994"/>
    <lineage>
        <taxon>Bacteria</taxon>
        <taxon>Bacillati</taxon>
        <taxon>Actinomycetota</taxon>
        <taxon>Actinomycetes</taxon>
        <taxon>Streptosporangiales</taxon>
        <taxon>Thermomonosporaceae</taxon>
        <taxon>Actinomadura</taxon>
    </lineage>
</organism>
<dbReference type="EMBL" id="JBHSON010000043">
    <property type="protein sequence ID" value="MFC5749526.1"/>
    <property type="molecule type" value="Genomic_DNA"/>
</dbReference>
<evidence type="ECO:0000313" key="2">
    <source>
        <dbReference type="EMBL" id="MFC5749526.1"/>
    </source>
</evidence>
<reference evidence="3" key="1">
    <citation type="journal article" date="2019" name="Int. J. Syst. Evol. Microbiol.">
        <title>The Global Catalogue of Microorganisms (GCM) 10K type strain sequencing project: providing services to taxonomists for standard genome sequencing and annotation.</title>
        <authorList>
            <consortium name="The Broad Institute Genomics Platform"/>
            <consortium name="The Broad Institute Genome Sequencing Center for Infectious Disease"/>
            <person name="Wu L."/>
            <person name="Ma J."/>
        </authorList>
    </citation>
    <scope>NUCLEOTIDE SEQUENCE [LARGE SCALE GENOMIC DNA]</scope>
    <source>
        <strain evidence="3">KCTC 42087</strain>
    </source>
</reference>
<keyword evidence="1" id="KW-1133">Transmembrane helix</keyword>
<accession>A0ABW1A4R5</accession>
<gene>
    <name evidence="2" type="ORF">ACFPZN_28220</name>
</gene>
<protein>
    <submittedName>
        <fullName evidence="2">Uncharacterized protein</fullName>
    </submittedName>
</protein>
<keyword evidence="1" id="KW-0472">Membrane</keyword>
<dbReference type="RefSeq" id="WP_378285254.1">
    <property type="nucleotide sequence ID" value="NZ_JBHSON010000043.1"/>
</dbReference>
<dbReference type="Proteomes" id="UP001596074">
    <property type="component" value="Unassembled WGS sequence"/>
</dbReference>
<sequence>MFTDLWHACLDALAWSIAHPMAAATSAVCSAAVVAALLGRQP</sequence>
<evidence type="ECO:0000256" key="1">
    <source>
        <dbReference type="SAM" id="Phobius"/>
    </source>
</evidence>